<reference evidence="2" key="1">
    <citation type="submission" date="2023-07" db="EMBL/GenBank/DDBJ databases">
        <title>Fictibacillus sp. isolated from freshwater pond.</title>
        <authorList>
            <person name="Kirdat K."/>
            <person name="Bhat A."/>
            <person name="Mourya A."/>
            <person name="Yadav A."/>
        </authorList>
    </citation>
    <scope>NUCLEOTIDE SEQUENCE</scope>
    <source>
        <strain evidence="2">NE201</strain>
    </source>
</reference>
<evidence type="ECO:0000313" key="2">
    <source>
        <dbReference type="EMBL" id="MDN4524138.1"/>
    </source>
</evidence>
<feature type="transmembrane region" description="Helical" evidence="1">
    <location>
        <begin position="95"/>
        <end position="120"/>
    </location>
</feature>
<protein>
    <submittedName>
        <fullName evidence="2">DUF624 domain-containing protein</fullName>
    </submittedName>
</protein>
<organism evidence="2 3">
    <name type="scientific">Fictibacillus fluitans</name>
    <dbReference type="NCBI Taxonomy" id="3058422"/>
    <lineage>
        <taxon>Bacteria</taxon>
        <taxon>Bacillati</taxon>
        <taxon>Bacillota</taxon>
        <taxon>Bacilli</taxon>
        <taxon>Bacillales</taxon>
        <taxon>Fictibacillaceae</taxon>
        <taxon>Fictibacillus</taxon>
    </lineage>
</organism>
<gene>
    <name evidence="2" type="ORF">QYB97_06615</name>
</gene>
<keyword evidence="1" id="KW-0472">Membrane</keyword>
<feature type="transmembrane region" description="Helical" evidence="1">
    <location>
        <begin position="132"/>
        <end position="151"/>
    </location>
</feature>
<dbReference type="Proteomes" id="UP001172721">
    <property type="component" value="Unassembled WGS sequence"/>
</dbReference>
<keyword evidence="1" id="KW-0812">Transmembrane</keyword>
<name>A0ABT8HTR0_9BACL</name>
<sequence length="203" mass="23223">MKWTVHDIVRLFLLNTLWLICSLPIVTVFPATAALFGVLRDWRLQKEPPLVSGFWSHFKENLKQSLLIGWGLVLWVSALLLNVNIILQLGTVFRWMLLPVTVALLLGAVFVLLLSFPFMVHYELDLKSMIKNALYFVVIQPHAAFFCLLLFSLSTGIIITMPFFLFIIISPTAWLMYRVCDQSFQKIENIKGTAKKMSSMTGQ</sequence>
<comment type="caution">
    <text evidence="2">The sequence shown here is derived from an EMBL/GenBank/DDBJ whole genome shotgun (WGS) entry which is preliminary data.</text>
</comment>
<evidence type="ECO:0000313" key="3">
    <source>
        <dbReference type="Proteomes" id="UP001172721"/>
    </source>
</evidence>
<proteinExistence type="predicted"/>
<dbReference type="InterPro" id="IPR006938">
    <property type="entry name" value="DUF624"/>
</dbReference>
<feature type="transmembrane region" description="Helical" evidence="1">
    <location>
        <begin position="12"/>
        <end position="39"/>
    </location>
</feature>
<accession>A0ABT8HTR0</accession>
<feature type="transmembrane region" description="Helical" evidence="1">
    <location>
        <begin position="157"/>
        <end position="177"/>
    </location>
</feature>
<evidence type="ECO:0000256" key="1">
    <source>
        <dbReference type="SAM" id="Phobius"/>
    </source>
</evidence>
<dbReference type="Pfam" id="PF04854">
    <property type="entry name" value="DUF624"/>
    <property type="match status" value="1"/>
</dbReference>
<feature type="transmembrane region" description="Helical" evidence="1">
    <location>
        <begin position="66"/>
        <end position="89"/>
    </location>
</feature>
<keyword evidence="3" id="KW-1185">Reference proteome</keyword>
<keyword evidence="1" id="KW-1133">Transmembrane helix</keyword>
<dbReference type="EMBL" id="JAUHTR010000002">
    <property type="protein sequence ID" value="MDN4524138.1"/>
    <property type="molecule type" value="Genomic_DNA"/>
</dbReference>
<dbReference type="RefSeq" id="WP_301165187.1">
    <property type="nucleotide sequence ID" value="NZ_JAUHTR010000002.1"/>
</dbReference>